<feature type="domain" description="OLD protein-like TOPRIM" evidence="1">
    <location>
        <begin position="376"/>
        <end position="440"/>
    </location>
</feature>
<dbReference type="PANTHER" id="PTHR32182">
    <property type="entry name" value="DNA REPLICATION AND REPAIR PROTEIN RECF"/>
    <property type="match status" value="1"/>
</dbReference>
<comment type="caution">
    <text evidence="2">The sequence shown here is derived from an EMBL/GenBank/DDBJ whole genome shotgun (WGS) entry which is preliminary data.</text>
</comment>
<protein>
    <recommendedName>
        <fullName evidence="1">OLD protein-like TOPRIM domain-containing protein</fullName>
    </recommendedName>
</protein>
<gene>
    <name evidence="2" type="ORF">VST7929_02852</name>
</gene>
<sequence length="549" mass="62974">MQLERVEISGFRGIRRLSLDIDELTVLIGENMWGKSSLLDALSIALSPEYLDYKFRYQDFHRDHQMGHEKSCALQIVLQFKANHPKQPYHKRYRALEPLWCWQDKQHPRIYYRLVAHNNGKVKSYRDFINASGQAIEVENINRCVRVLCHLHPIIRLRDARHLRDDRLELANTSSAQVEKRIHSAAKRLRTMPGDMSDAEITSGLSNMRKLVEHYFAFKPHARIPQPGETPASAALSSPQQSSLQGMATLSQLLGKNSHKQSRLILLALLSEFIQAKGDIPFGKSIRPILVFEDPEGRLHPTTLNQVWGLMQQLPMQKIVTTNSGELLSSCDISAMRRLVRQSGQTHSFQVKPRKMSVDEMRRVGFHVRFHRPTAFFARVWLLVEGETEVWLFNEFARLFGYSFAAEGIQIIEFAQCGLKPLIKIAKQLGIEWHVITDGDMAGEKYAATVANYAKETSLTYRLTKLKQRDIEHFLYEEGFEPLFRDMAGITPNTQMPAKKVITKVLRKYAKPDVAIAVVNYCEQHLQGQIPPRLKRVIARLVGMARSML</sequence>
<evidence type="ECO:0000313" key="2">
    <source>
        <dbReference type="EMBL" id="CAH0535191.1"/>
    </source>
</evidence>
<dbReference type="Pfam" id="PF20469">
    <property type="entry name" value="OLD-like_TOPRIM"/>
    <property type="match status" value="1"/>
</dbReference>
<dbReference type="CDD" id="cd01026">
    <property type="entry name" value="TOPRIM_OLD"/>
    <property type="match status" value="1"/>
</dbReference>
<dbReference type="InterPro" id="IPR022602">
    <property type="entry name" value="DUF2813"/>
</dbReference>
<evidence type="ECO:0000259" key="1">
    <source>
        <dbReference type="Pfam" id="PF20469"/>
    </source>
</evidence>
<dbReference type="Proteomes" id="UP000838672">
    <property type="component" value="Unassembled WGS sequence"/>
</dbReference>
<organism evidence="2 3">
    <name type="scientific">Vibrio stylophorae</name>
    <dbReference type="NCBI Taxonomy" id="659351"/>
    <lineage>
        <taxon>Bacteria</taxon>
        <taxon>Pseudomonadati</taxon>
        <taxon>Pseudomonadota</taxon>
        <taxon>Gammaproteobacteria</taxon>
        <taxon>Vibrionales</taxon>
        <taxon>Vibrionaceae</taxon>
        <taxon>Vibrio</taxon>
    </lineage>
</organism>
<dbReference type="InterPro" id="IPR034139">
    <property type="entry name" value="TOPRIM_OLD"/>
</dbReference>
<dbReference type="EMBL" id="CAKLDI010000002">
    <property type="protein sequence ID" value="CAH0535191.1"/>
    <property type="molecule type" value="Genomic_DNA"/>
</dbReference>
<dbReference type="RefSeq" id="WP_237468050.1">
    <property type="nucleotide sequence ID" value="NZ_CAKLDI010000002.1"/>
</dbReference>
<reference evidence="2" key="1">
    <citation type="submission" date="2021-11" db="EMBL/GenBank/DDBJ databases">
        <authorList>
            <person name="Rodrigo-Torres L."/>
            <person name="Arahal R. D."/>
            <person name="Lucena T."/>
        </authorList>
    </citation>
    <scope>NUCLEOTIDE SEQUENCE</scope>
    <source>
        <strain evidence="2">CECT 7929</strain>
    </source>
</reference>
<dbReference type="Gene3D" id="3.40.50.300">
    <property type="entry name" value="P-loop containing nucleotide triphosphate hydrolases"/>
    <property type="match status" value="1"/>
</dbReference>
<name>A0ABN8DVQ0_9VIBR</name>
<dbReference type="SUPFAM" id="SSF52540">
    <property type="entry name" value="P-loop containing nucleoside triphosphate hydrolases"/>
    <property type="match status" value="1"/>
</dbReference>
<accession>A0ABN8DVQ0</accession>
<dbReference type="Pfam" id="PF11398">
    <property type="entry name" value="DUF2813"/>
    <property type="match status" value="1"/>
</dbReference>
<dbReference type="PANTHER" id="PTHR32182:SF19">
    <property type="entry name" value="HOMOLOGY WITH RECF PROTEIN"/>
    <property type="match status" value="1"/>
</dbReference>
<evidence type="ECO:0000313" key="3">
    <source>
        <dbReference type="Proteomes" id="UP000838672"/>
    </source>
</evidence>
<keyword evidence="3" id="KW-1185">Reference proteome</keyword>
<proteinExistence type="predicted"/>
<dbReference type="InterPro" id="IPR027417">
    <property type="entry name" value="P-loop_NTPase"/>
</dbReference>